<organism evidence="3 4">
    <name type="scientific">Dendryphion nanum</name>
    <dbReference type="NCBI Taxonomy" id="256645"/>
    <lineage>
        <taxon>Eukaryota</taxon>
        <taxon>Fungi</taxon>
        <taxon>Dikarya</taxon>
        <taxon>Ascomycota</taxon>
        <taxon>Pezizomycotina</taxon>
        <taxon>Dothideomycetes</taxon>
        <taxon>Pleosporomycetidae</taxon>
        <taxon>Pleosporales</taxon>
        <taxon>Torulaceae</taxon>
        <taxon>Dendryphion</taxon>
    </lineage>
</organism>
<sequence length="232" mass="24619">MSSTPVILVLGAGPRVGSAIATLFSSHGYKIALASRSGTNSTDASGILSLKADFSNPSTISPLFAAVKKEFHTAPNVVVYNAATLTQPPDKASSLSIPVDSFVSDLNVNTVSPYVAAQEAITGFATLPKEVKKTFIYTGNILNRAVFPVPFMLTLGVGKAASAHWIGLADGTYKEQGYRFFYADERKEDGSSIGLDINGPAHAEFFAELVKQEGSVPWSATFVKGKGYVEFK</sequence>
<evidence type="ECO:0008006" key="5">
    <source>
        <dbReference type="Google" id="ProtNLM"/>
    </source>
</evidence>
<evidence type="ECO:0000256" key="1">
    <source>
        <dbReference type="ARBA" id="ARBA00006484"/>
    </source>
</evidence>
<dbReference type="PANTHER" id="PTHR43669">
    <property type="entry name" value="5-KETO-D-GLUCONATE 5-REDUCTASE"/>
    <property type="match status" value="1"/>
</dbReference>
<dbReference type="AlphaFoldDB" id="A0A9P9E722"/>
<dbReference type="GO" id="GO:0016491">
    <property type="term" value="F:oxidoreductase activity"/>
    <property type="evidence" value="ECO:0007669"/>
    <property type="project" value="UniProtKB-KW"/>
</dbReference>
<dbReference type="EMBL" id="JAGMWT010000003">
    <property type="protein sequence ID" value="KAH7131856.1"/>
    <property type="molecule type" value="Genomic_DNA"/>
</dbReference>
<accession>A0A9P9E722</accession>
<dbReference type="InterPro" id="IPR036291">
    <property type="entry name" value="NAD(P)-bd_dom_sf"/>
</dbReference>
<proteinExistence type="inferred from homology"/>
<dbReference type="Proteomes" id="UP000700596">
    <property type="component" value="Unassembled WGS sequence"/>
</dbReference>
<keyword evidence="4" id="KW-1185">Reference proteome</keyword>
<keyword evidence="2" id="KW-0560">Oxidoreductase</keyword>
<dbReference type="InterPro" id="IPR002347">
    <property type="entry name" value="SDR_fam"/>
</dbReference>
<name>A0A9P9E722_9PLEO</name>
<evidence type="ECO:0000313" key="4">
    <source>
        <dbReference type="Proteomes" id="UP000700596"/>
    </source>
</evidence>
<dbReference type="SUPFAM" id="SSF51735">
    <property type="entry name" value="NAD(P)-binding Rossmann-fold domains"/>
    <property type="match status" value="1"/>
</dbReference>
<protein>
    <recommendedName>
        <fullName evidence="5">Short-chain dehydrogenase</fullName>
    </recommendedName>
</protein>
<evidence type="ECO:0000256" key="2">
    <source>
        <dbReference type="ARBA" id="ARBA00023002"/>
    </source>
</evidence>
<dbReference type="PANTHER" id="PTHR43669:SF4">
    <property type="entry name" value="SHORT-CHAIN DEHYDROGENASE"/>
    <property type="match status" value="1"/>
</dbReference>
<dbReference type="OrthoDB" id="5336600at2759"/>
<dbReference type="Gene3D" id="3.40.50.720">
    <property type="entry name" value="NAD(P)-binding Rossmann-like Domain"/>
    <property type="match status" value="1"/>
</dbReference>
<evidence type="ECO:0000313" key="3">
    <source>
        <dbReference type="EMBL" id="KAH7131856.1"/>
    </source>
</evidence>
<gene>
    <name evidence="3" type="ORF">B0J11DRAFT_520233</name>
</gene>
<comment type="similarity">
    <text evidence="1">Belongs to the short-chain dehydrogenases/reductases (SDR) family.</text>
</comment>
<dbReference type="Pfam" id="PF13561">
    <property type="entry name" value="adh_short_C2"/>
    <property type="match status" value="1"/>
</dbReference>
<reference evidence="3" key="1">
    <citation type="journal article" date="2021" name="Nat. Commun.">
        <title>Genetic determinants of endophytism in the Arabidopsis root mycobiome.</title>
        <authorList>
            <person name="Mesny F."/>
            <person name="Miyauchi S."/>
            <person name="Thiergart T."/>
            <person name="Pickel B."/>
            <person name="Atanasova L."/>
            <person name="Karlsson M."/>
            <person name="Huettel B."/>
            <person name="Barry K.W."/>
            <person name="Haridas S."/>
            <person name="Chen C."/>
            <person name="Bauer D."/>
            <person name="Andreopoulos W."/>
            <person name="Pangilinan J."/>
            <person name="LaButti K."/>
            <person name="Riley R."/>
            <person name="Lipzen A."/>
            <person name="Clum A."/>
            <person name="Drula E."/>
            <person name="Henrissat B."/>
            <person name="Kohler A."/>
            <person name="Grigoriev I.V."/>
            <person name="Martin F.M."/>
            <person name="Hacquard S."/>
        </authorList>
    </citation>
    <scope>NUCLEOTIDE SEQUENCE</scope>
    <source>
        <strain evidence="3">MPI-CAGE-CH-0243</strain>
    </source>
</reference>
<comment type="caution">
    <text evidence="3">The sequence shown here is derived from an EMBL/GenBank/DDBJ whole genome shotgun (WGS) entry which is preliminary data.</text>
</comment>